<dbReference type="AlphaFoldDB" id="A0A0F9I776"/>
<dbReference type="EMBL" id="LAZR01020223">
    <property type="protein sequence ID" value="KKL89665.1"/>
    <property type="molecule type" value="Genomic_DNA"/>
</dbReference>
<proteinExistence type="predicted"/>
<gene>
    <name evidence="1" type="ORF">LCGC14_1912430</name>
</gene>
<sequence length="81" mass="9619">MSDHETVDEMLNAFEEAANIGERSVVGPTLEEVRKEVQDYIEKLEDIIFDQQTELWKYWDDDTSHARFVKEEDLLKELLDE</sequence>
<evidence type="ECO:0000313" key="1">
    <source>
        <dbReference type="EMBL" id="KKL89665.1"/>
    </source>
</evidence>
<accession>A0A0F9I776</accession>
<reference evidence="1" key="1">
    <citation type="journal article" date="2015" name="Nature">
        <title>Complex archaea that bridge the gap between prokaryotes and eukaryotes.</title>
        <authorList>
            <person name="Spang A."/>
            <person name="Saw J.H."/>
            <person name="Jorgensen S.L."/>
            <person name="Zaremba-Niedzwiedzka K."/>
            <person name="Martijn J."/>
            <person name="Lind A.E."/>
            <person name="van Eijk R."/>
            <person name="Schleper C."/>
            <person name="Guy L."/>
            <person name="Ettema T.J."/>
        </authorList>
    </citation>
    <scope>NUCLEOTIDE SEQUENCE</scope>
</reference>
<comment type="caution">
    <text evidence="1">The sequence shown here is derived from an EMBL/GenBank/DDBJ whole genome shotgun (WGS) entry which is preliminary data.</text>
</comment>
<protein>
    <submittedName>
        <fullName evidence="1">Uncharacterized protein</fullName>
    </submittedName>
</protein>
<organism evidence="1">
    <name type="scientific">marine sediment metagenome</name>
    <dbReference type="NCBI Taxonomy" id="412755"/>
    <lineage>
        <taxon>unclassified sequences</taxon>
        <taxon>metagenomes</taxon>
        <taxon>ecological metagenomes</taxon>
    </lineage>
</organism>
<name>A0A0F9I776_9ZZZZ</name>